<comment type="caution">
    <text evidence="1">The sequence shown here is derived from an EMBL/GenBank/DDBJ whole genome shotgun (WGS) entry which is preliminary data.</text>
</comment>
<keyword evidence="2" id="KW-1185">Reference proteome</keyword>
<accession>A0ACC3NYL3</accession>
<name>A0ACC3NYL3_9PEZI</name>
<proteinExistence type="predicted"/>
<evidence type="ECO:0000313" key="2">
    <source>
        <dbReference type="Proteomes" id="UP001281147"/>
    </source>
</evidence>
<organism evidence="1 2">
    <name type="scientific">Vermiconidia calcicola</name>
    <dbReference type="NCBI Taxonomy" id="1690605"/>
    <lineage>
        <taxon>Eukaryota</taxon>
        <taxon>Fungi</taxon>
        <taxon>Dikarya</taxon>
        <taxon>Ascomycota</taxon>
        <taxon>Pezizomycotina</taxon>
        <taxon>Dothideomycetes</taxon>
        <taxon>Dothideomycetidae</taxon>
        <taxon>Mycosphaerellales</taxon>
        <taxon>Extremaceae</taxon>
        <taxon>Vermiconidia</taxon>
    </lineage>
</organism>
<evidence type="ECO:0000313" key="1">
    <source>
        <dbReference type="EMBL" id="KAK3725390.1"/>
    </source>
</evidence>
<gene>
    <name evidence="1" type="ORF">LTR37_000360</name>
</gene>
<reference evidence="1" key="1">
    <citation type="submission" date="2023-07" db="EMBL/GenBank/DDBJ databases">
        <title>Black Yeasts Isolated from many extreme environments.</title>
        <authorList>
            <person name="Coleine C."/>
            <person name="Stajich J.E."/>
            <person name="Selbmann L."/>
        </authorList>
    </citation>
    <scope>NUCLEOTIDE SEQUENCE</scope>
    <source>
        <strain evidence="1">CCFEE 5714</strain>
    </source>
</reference>
<dbReference type="Proteomes" id="UP001281147">
    <property type="component" value="Unassembled WGS sequence"/>
</dbReference>
<sequence length="311" mass="33983">MSDGPTIKPGAPDDAANVPEASEKSISNEVKARVPGRVVSIARTPDRIILRLNKLLANPGGLSAFLSTFNYTLYLLAFLEAKSGPLYARLYAILSRISGKPASGVLFASIAAQSRIASLAQLFSSTRTTLRLFGLFPMYAWFRQLMQGPKPGQDQILYSTSLTQCSLYMTFQFLENVALLTDHAILPESYTTRWTSGVTSGKKTSKIYLWAYRAWFGGVLCDLVRLAREAQIESNKRSSRSESDVSMKQADEEVDKKWWSDAVVPLAWTPVAMQFSTEGGLPWFNLGIMGACGGIAGLGKTASLWAQTADA</sequence>
<protein>
    <submittedName>
        <fullName evidence="1">Uncharacterized protein</fullName>
    </submittedName>
</protein>
<dbReference type="EMBL" id="JAUTXU010000002">
    <property type="protein sequence ID" value="KAK3725390.1"/>
    <property type="molecule type" value="Genomic_DNA"/>
</dbReference>